<dbReference type="InterPro" id="IPR029056">
    <property type="entry name" value="Ribokinase-like"/>
</dbReference>
<proteinExistence type="predicted"/>
<dbReference type="Pfam" id="PF08220">
    <property type="entry name" value="HTH_DeoR"/>
    <property type="match status" value="1"/>
</dbReference>
<dbReference type="EMBL" id="CABGGO010000004">
    <property type="protein sequence ID" value="VUS34350.1"/>
    <property type="molecule type" value="Genomic_DNA"/>
</dbReference>
<organism evidence="4 5">
    <name type="scientific">Klebsiella pasteurii</name>
    <dbReference type="NCBI Taxonomy" id="2587529"/>
    <lineage>
        <taxon>Bacteria</taxon>
        <taxon>Pseudomonadati</taxon>
        <taxon>Pseudomonadota</taxon>
        <taxon>Gammaproteobacteria</taxon>
        <taxon>Enterobacterales</taxon>
        <taxon>Enterobacteriaceae</taxon>
        <taxon>Klebsiella/Raoultella group</taxon>
        <taxon>Klebsiella</taxon>
    </lineage>
</organism>
<keyword evidence="2" id="KW-0804">Transcription</keyword>
<evidence type="ECO:0000313" key="5">
    <source>
        <dbReference type="Proteomes" id="UP000318567"/>
    </source>
</evidence>
<feature type="domain" description="HTH deoR-type" evidence="3">
    <location>
        <begin position="3"/>
        <end position="58"/>
    </location>
</feature>
<dbReference type="Gene3D" id="1.10.10.10">
    <property type="entry name" value="Winged helix-like DNA-binding domain superfamily/Winged helix DNA-binding domain"/>
    <property type="match status" value="1"/>
</dbReference>
<evidence type="ECO:0000256" key="1">
    <source>
        <dbReference type="ARBA" id="ARBA00023015"/>
    </source>
</evidence>
<dbReference type="AlphaFoldDB" id="A0A9Q9UIW4"/>
<protein>
    <recommendedName>
        <fullName evidence="3">HTH deoR-type domain-containing protein</fullName>
    </recommendedName>
</protein>
<sequence>MFLEERRMSILRYLDKHERGCVNYFSAHFNVTKETIRSDLNTLAAMGLVQRCYGGAIISRRSLQAELISETGDSFEVLLQPLNHRKSPGDERQKGKVMQGKVGVFGSCNVDIVAKVGRFPRGGESLMALGSSLGPGGRAGRFSRCYPELWRFSGSSAGAGDHRDYP</sequence>
<evidence type="ECO:0000313" key="4">
    <source>
        <dbReference type="EMBL" id="VUS34350.1"/>
    </source>
</evidence>
<accession>A0A9Q9UIW4</accession>
<gene>
    <name evidence="4" type="ORF">SB6410_04938</name>
</gene>
<dbReference type="InterPro" id="IPR036390">
    <property type="entry name" value="WH_DNA-bd_sf"/>
</dbReference>
<dbReference type="SUPFAM" id="SSF46785">
    <property type="entry name" value="Winged helix' DNA-binding domain"/>
    <property type="match status" value="1"/>
</dbReference>
<dbReference type="InterPro" id="IPR036388">
    <property type="entry name" value="WH-like_DNA-bd_sf"/>
</dbReference>
<comment type="caution">
    <text evidence="4">The sequence shown here is derived from an EMBL/GenBank/DDBJ whole genome shotgun (WGS) entry which is preliminary data.</text>
</comment>
<dbReference type="SMART" id="SM00420">
    <property type="entry name" value="HTH_DEOR"/>
    <property type="match status" value="1"/>
</dbReference>
<dbReference type="Proteomes" id="UP000318567">
    <property type="component" value="Unassembled WGS sequence"/>
</dbReference>
<dbReference type="GO" id="GO:0003824">
    <property type="term" value="F:catalytic activity"/>
    <property type="evidence" value="ECO:0007669"/>
    <property type="project" value="UniProtKB-ARBA"/>
</dbReference>
<dbReference type="InterPro" id="IPR001034">
    <property type="entry name" value="DeoR_HTH"/>
</dbReference>
<evidence type="ECO:0000259" key="3">
    <source>
        <dbReference type="PROSITE" id="PS51000"/>
    </source>
</evidence>
<dbReference type="GO" id="GO:0003700">
    <property type="term" value="F:DNA-binding transcription factor activity"/>
    <property type="evidence" value="ECO:0007669"/>
    <property type="project" value="InterPro"/>
</dbReference>
<name>A0A9Q9UIW4_9ENTR</name>
<dbReference type="PROSITE" id="PS51000">
    <property type="entry name" value="HTH_DEOR_2"/>
    <property type="match status" value="1"/>
</dbReference>
<keyword evidence="1" id="KW-0805">Transcription regulation</keyword>
<dbReference type="Gene3D" id="3.40.1190.20">
    <property type="match status" value="1"/>
</dbReference>
<reference evidence="4 5" key="1">
    <citation type="submission" date="2019-07" db="EMBL/GenBank/DDBJ databases">
        <authorList>
            <person name="Brisse S."/>
            <person name="Rodrigues C."/>
            <person name="Thorpe H."/>
        </authorList>
    </citation>
    <scope>NUCLEOTIDE SEQUENCE [LARGE SCALE GENOMIC DNA]</scope>
    <source>
        <strain evidence="4">SB6410</strain>
    </source>
</reference>
<evidence type="ECO:0000256" key="2">
    <source>
        <dbReference type="ARBA" id="ARBA00023163"/>
    </source>
</evidence>